<proteinExistence type="evidence at transcript level"/>
<dbReference type="GO" id="GO:0005815">
    <property type="term" value="C:microtubule organizing center"/>
    <property type="evidence" value="ECO:0007669"/>
    <property type="project" value="TreeGrafter"/>
</dbReference>
<dbReference type="AlphaFoldDB" id="V9IHC0"/>
<evidence type="ECO:0000256" key="2">
    <source>
        <dbReference type="PROSITE-ProRule" id="PRU00103"/>
    </source>
</evidence>
<evidence type="ECO:0000313" key="4">
    <source>
        <dbReference type="EMBL" id="AEY60450.1"/>
    </source>
</evidence>
<dbReference type="PANTHER" id="PTHR21567">
    <property type="entry name" value="CLASP"/>
    <property type="match status" value="1"/>
</dbReference>
<protein>
    <submittedName>
        <fullName evidence="4">CLIP-associating protein 1</fullName>
    </submittedName>
</protein>
<evidence type="ECO:0000256" key="1">
    <source>
        <dbReference type="ARBA" id="ARBA00022737"/>
    </source>
</evidence>
<dbReference type="Gene3D" id="1.25.10.10">
    <property type="entry name" value="Leucine-rich Repeat Variant"/>
    <property type="match status" value="1"/>
</dbReference>
<gene>
    <name evidence="4" type="ORF">ACCB08808</name>
</gene>
<organism evidence="4">
    <name type="scientific">Apis cerana</name>
    <name type="common">Indian honeybee</name>
    <dbReference type="NCBI Taxonomy" id="7461"/>
    <lineage>
        <taxon>Eukaryota</taxon>
        <taxon>Metazoa</taxon>
        <taxon>Ecdysozoa</taxon>
        <taxon>Arthropoda</taxon>
        <taxon>Hexapoda</taxon>
        <taxon>Insecta</taxon>
        <taxon>Pterygota</taxon>
        <taxon>Neoptera</taxon>
        <taxon>Endopterygota</taxon>
        <taxon>Hymenoptera</taxon>
        <taxon>Apocrita</taxon>
        <taxon>Aculeata</taxon>
        <taxon>Apoidea</taxon>
        <taxon>Anthophila</taxon>
        <taxon>Apidae</taxon>
        <taxon>Apis</taxon>
    </lineage>
</organism>
<accession>V9IHC0</accession>
<sequence length="244" mass="27608">MIKTLQSKMTQTEEKVSALQEFQLYVREGDALYIKQNFKKLLKTLLDSLTNDDSKKMQVEVLQTLIDMLKCTELVDSFSVYPELLVLKVINAYKLDDQKQDSSSSSNSRSPVLWMAEKCAATIAMVLKPEQVIHLVSTIITTEPYPLNMGAIKMLHKVVEHWGRDAIEPHLSKVMPGLIKAYDDTESAVRKSAVFCMVAIHLAVGEELLKPHLSCLYTSKLKLLNIYIQRAQQANSQPASPRRQ</sequence>
<keyword evidence="1" id="KW-0677">Repeat</keyword>
<dbReference type="GO" id="GO:0008017">
    <property type="term" value="F:microtubule binding"/>
    <property type="evidence" value="ECO:0007669"/>
    <property type="project" value="TreeGrafter"/>
</dbReference>
<name>V9IHC0_APICE</name>
<dbReference type="PROSITE" id="PS50077">
    <property type="entry name" value="HEAT_REPEAT"/>
    <property type="match status" value="1"/>
</dbReference>
<dbReference type="GO" id="GO:0040001">
    <property type="term" value="P:establishment of mitotic spindle localization"/>
    <property type="evidence" value="ECO:0007669"/>
    <property type="project" value="TreeGrafter"/>
</dbReference>
<dbReference type="InterPro" id="IPR011989">
    <property type="entry name" value="ARM-like"/>
</dbReference>
<dbReference type="GO" id="GO:0005881">
    <property type="term" value="C:cytoplasmic microtubule"/>
    <property type="evidence" value="ECO:0007669"/>
    <property type="project" value="TreeGrafter"/>
</dbReference>
<dbReference type="InterPro" id="IPR016024">
    <property type="entry name" value="ARM-type_fold"/>
</dbReference>
<dbReference type="InterPro" id="IPR021133">
    <property type="entry name" value="HEAT_type_2"/>
</dbReference>
<dbReference type="EMBL" id="JR047587">
    <property type="protein sequence ID" value="AEY60450.1"/>
    <property type="molecule type" value="mRNA"/>
</dbReference>
<feature type="domain" description="TOG" evidence="3">
    <location>
        <begin position="1"/>
        <end position="237"/>
    </location>
</feature>
<feature type="repeat" description="HEAT" evidence="2">
    <location>
        <begin position="174"/>
        <end position="212"/>
    </location>
</feature>
<dbReference type="GO" id="GO:0031110">
    <property type="term" value="P:regulation of microtubule polymerization or depolymerization"/>
    <property type="evidence" value="ECO:0007669"/>
    <property type="project" value="UniProtKB-ARBA"/>
</dbReference>
<dbReference type="InterPro" id="IPR034085">
    <property type="entry name" value="TOG"/>
</dbReference>
<dbReference type="GO" id="GO:0090307">
    <property type="term" value="P:mitotic spindle assembly"/>
    <property type="evidence" value="ECO:0007669"/>
    <property type="project" value="TreeGrafter"/>
</dbReference>
<dbReference type="GO" id="GO:0045180">
    <property type="term" value="C:basal cortex"/>
    <property type="evidence" value="ECO:0007669"/>
    <property type="project" value="TreeGrafter"/>
</dbReference>
<dbReference type="GO" id="GO:0005876">
    <property type="term" value="C:spindle microtubule"/>
    <property type="evidence" value="ECO:0007669"/>
    <property type="project" value="TreeGrafter"/>
</dbReference>
<dbReference type="SUPFAM" id="SSF48371">
    <property type="entry name" value="ARM repeat"/>
    <property type="match status" value="1"/>
</dbReference>
<dbReference type="SMART" id="SM01349">
    <property type="entry name" value="TOG"/>
    <property type="match status" value="1"/>
</dbReference>
<dbReference type="GO" id="GO:0000776">
    <property type="term" value="C:kinetochore"/>
    <property type="evidence" value="ECO:0007669"/>
    <property type="project" value="TreeGrafter"/>
</dbReference>
<evidence type="ECO:0000259" key="3">
    <source>
        <dbReference type="SMART" id="SM01349"/>
    </source>
</evidence>
<reference evidence="4" key="1">
    <citation type="submission" date="2011-11" db="EMBL/GenBank/DDBJ databases">
        <title>Decoding the brain transcriptome of the Eastern honeybee (Apis cerana) based on pyrosequencing.</title>
        <authorList>
            <person name="Sun L."/>
            <person name="Zheng H."/>
            <person name="Wang Y."/>
            <person name="Xie X."/>
            <person name="Zhu Y."/>
            <person name="Gu W."/>
            <person name="Wang S."/>
        </authorList>
    </citation>
    <scope>NUCLEOTIDE SEQUENCE</scope>
    <source>
        <tissue evidence="4">Brain</tissue>
    </source>
</reference>
<dbReference type="PANTHER" id="PTHR21567:SF9">
    <property type="entry name" value="CLIP-ASSOCIATING PROTEIN"/>
    <property type="match status" value="1"/>
</dbReference>
<dbReference type="GO" id="GO:0072686">
    <property type="term" value="C:mitotic spindle"/>
    <property type="evidence" value="ECO:0007669"/>
    <property type="project" value="TreeGrafter"/>
</dbReference>
<dbReference type="GO" id="GO:1902903">
    <property type="term" value="P:regulation of supramolecular fiber organization"/>
    <property type="evidence" value="ECO:0007669"/>
    <property type="project" value="UniProtKB-ARBA"/>
</dbReference>